<organism evidence="11 12">
    <name type="scientific">Reticulomyxa filosa</name>
    <dbReference type="NCBI Taxonomy" id="46433"/>
    <lineage>
        <taxon>Eukaryota</taxon>
        <taxon>Sar</taxon>
        <taxon>Rhizaria</taxon>
        <taxon>Retaria</taxon>
        <taxon>Foraminifera</taxon>
        <taxon>Monothalamids</taxon>
        <taxon>Reticulomyxidae</taxon>
        <taxon>Reticulomyxa</taxon>
    </lineage>
</organism>
<evidence type="ECO:0000256" key="10">
    <source>
        <dbReference type="RuleBase" id="RU362022"/>
    </source>
</evidence>
<feature type="transmembrane region" description="Helical" evidence="10">
    <location>
        <begin position="152"/>
        <end position="174"/>
    </location>
</feature>
<evidence type="ECO:0000256" key="7">
    <source>
        <dbReference type="ARBA" id="ARBA00022692"/>
    </source>
</evidence>
<evidence type="ECO:0000256" key="6">
    <source>
        <dbReference type="ARBA" id="ARBA00022691"/>
    </source>
</evidence>
<keyword evidence="9 10" id="KW-0472">Membrane</keyword>
<comment type="subcellular location">
    <subcellularLocation>
        <location evidence="10">Endoplasmic reticulum membrane</location>
        <topology evidence="10">Multi-pass membrane protein</topology>
    </subcellularLocation>
    <subcellularLocation>
        <location evidence="1">Membrane</location>
        <topology evidence="1">Multi-pass membrane protein</topology>
    </subcellularLocation>
</comment>
<comment type="catalytic activity">
    <reaction evidence="10">
        <text>[protein]-C-terminal S-[(2E,6E)-farnesyl]-L-cysteine + S-adenosyl-L-methionine = [protein]-C-terminal S-[(2E,6E)-farnesyl]-L-cysteine methyl ester + S-adenosyl-L-homocysteine</text>
        <dbReference type="Rhea" id="RHEA:21672"/>
        <dbReference type="Rhea" id="RHEA-COMP:12125"/>
        <dbReference type="Rhea" id="RHEA-COMP:12126"/>
        <dbReference type="ChEBI" id="CHEBI:57856"/>
        <dbReference type="ChEBI" id="CHEBI:59789"/>
        <dbReference type="ChEBI" id="CHEBI:90510"/>
        <dbReference type="ChEBI" id="CHEBI:90511"/>
        <dbReference type="EC" id="2.1.1.100"/>
    </reaction>
</comment>
<dbReference type="GO" id="GO:0004671">
    <property type="term" value="F:protein C-terminal S-isoprenylcysteine carboxyl O-methyltransferase activity"/>
    <property type="evidence" value="ECO:0007669"/>
    <property type="project" value="UniProtKB-EC"/>
</dbReference>
<evidence type="ECO:0000313" key="11">
    <source>
        <dbReference type="EMBL" id="ETO36156.1"/>
    </source>
</evidence>
<dbReference type="Pfam" id="PF04140">
    <property type="entry name" value="ICMT"/>
    <property type="match status" value="1"/>
</dbReference>
<feature type="transmembrane region" description="Helical" evidence="10">
    <location>
        <begin position="280"/>
        <end position="304"/>
    </location>
</feature>
<keyword evidence="8 10" id="KW-1133">Transmembrane helix</keyword>
<dbReference type="EMBL" id="ASPP01000956">
    <property type="protein sequence ID" value="ETO36156.1"/>
    <property type="molecule type" value="Genomic_DNA"/>
</dbReference>
<reference evidence="11 12" key="1">
    <citation type="journal article" date="2013" name="Curr. Biol.">
        <title>The Genome of the Foraminiferan Reticulomyxa filosa.</title>
        <authorList>
            <person name="Glockner G."/>
            <person name="Hulsmann N."/>
            <person name="Schleicher M."/>
            <person name="Noegel A.A."/>
            <person name="Eichinger L."/>
            <person name="Gallinger C."/>
            <person name="Pawlowski J."/>
            <person name="Sierra R."/>
            <person name="Euteneuer U."/>
            <person name="Pillet L."/>
            <person name="Moustafa A."/>
            <person name="Platzer M."/>
            <person name="Groth M."/>
            <person name="Szafranski K."/>
            <person name="Schliwa M."/>
        </authorList>
    </citation>
    <scope>NUCLEOTIDE SEQUENCE [LARGE SCALE GENOMIC DNA]</scope>
</reference>
<dbReference type="Gene3D" id="1.20.120.1630">
    <property type="match status" value="1"/>
</dbReference>
<dbReference type="AlphaFoldDB" id="X6PD60"/>
<dbReference type="GO" id="GO:0005789">
    <property type="term" value="C:endoplasmic reticulum membrane"/>
    <property type="evidence" value="ECO:0007669"/>
    <property type="project" value="UniProtKB-SubCell"/>
</dbReference>
<evidence type="ECO:0000256" key="3">
    <source>
        <dbReference type="ARBA" id="ARBA00012151"/>
    </source>
</evidence>
<feature type="transmembrane region" description="Helical" evidence="10">
    <location>
        <begin position="246"/>
        <end position="268"/>
    </location>
</feature>
<name>X6PD60_RETFI</name>
<dbReference type="GO" id="GO:0032259">
    <property type="term" value="P:methylation"/>
    <property type="evidence" value="ECO:0007669"/>
    <property type="project" value="UniProtKB-KW"/>
</dbReference>
<dbReference type="InterPro" id="IPR007269">
    <property type="entry name" value="ICMT_MeTrfase"/>
</dbReference>
<comment type="similarity">
    <text evidence="2 10">Belongs to the class VI-like SAM-binding methyltransferase superfamily. Isoprenylcysteine carboxyl methyltransferase family.</text>
</comment>
<feature type="transmembrane region" description="Helical" evidence="10">
    <location>
        <begin position="114"/>
        <end position="132"/>
    </location>
</feature>
<evidence type="ECO:0000256" key="4">
    <source>
        <dbReference type="ARBA" id="ARBA00022603"/>
    </source>
</evidence>
<dbReference type="InterPro" id="IPR025770">
    <property type="entry name" value="PPMT_MeTrfase"/>
</dbReference>
<evidence type="ECO:0000256" key="1">
    <source>
        <dbReference type="ARBA" id="ARBA00004141"/>
    </source>
</evidence>
<evidence type="ECO:0000313" key="12">
    <source>
        <dbReference type="Proteomes" id="UP000023152"/>
    </source>
</evidence>
<keyword evidence="6 10" id="KW-0949">S-adenosyl-L-methionine</keyword>
<dbReference type="PROSITE" id="PS51564">
    <property type="entry name" value="SAM_ICMT"/>
    <property type="match status" value="1"/>
</dbReference>
<accession>X6PD60</accession>
<proteinExistence type="inferred from homology"/>
<evidence type="ECO:0000256" key="2">
    <source>
        <dbReference type="ARBA" id="ARBA00009140"/>
    </source>
</evidence>
<feature type="transmembrane region" description="Helical" evidence="10">
    <location>
        <begin position="186"/>
        <end position="203"/>
    </location>
</feature>
<gene>
    <name evidence="11" type="ORF">RFI_00905</name>
</gene>
<evidence type="ECO:0000256" key="5">
    <source>
        <dbReference type="ARBA" id="ARBA00022679"/>
    </source>
</evidence>
<protein>
    <recommendedName>
        <fullName evidence="3 10">Protein-S-isoprenylcysteine O-methyltransferase</fullName>
        <ecNumber evidence="3 10">2.1.1.100</ecNumber>
    </recommendedName>
</protein>
<dbReference type="PANTHER" id="PTHR12714:SF9">
    <property type="entry name" value="PROTEIN-S-ISOPRENYLCYSTEINE O-METHYLTRANSFERASE"/>
    <property type="match status" value="1"/>
</dbReference>
<feature type="transmembrane region" description="Helical" evidence="10">
    <location>
        <begin position="72"/>
        <end position="93"/>
    </location>
</feature>
<keyword evidence="7 10" id="KW-0812">Transmembrane</keyword>
<dbReference type="OrthoDB" id="422086at2759"/>
<dbReference type="Proteomes" id="UP000023152">
    <property type="component" value="Unassembled WGS sequence"/>
</dbReference>
<keyword evidence="12" id="KW-1185">Reference proteome</keyword>
<dbReference type="EC" id="2.1.1.100" evidence="3 10"/>
<keyword evidence="10" id="KW-0256">Endoplasmic reticulum</keyword>
<sequence>GCRRKKISLDDPSFLIKKITMSNSGEISTAKLHPPNNTGRRNVSSPRAVSIVQRIQSNEQFTSHKGIALNTIGGWLLGFVFGGGVFLTLIGLNSWITQSEVKNGTNMERSEPSLYYYLLPFSVYLIISAIFYTSEFIWHATFHPLTLDFDAFILFSHSKAFHYALLSSLIEYVLELKFFKTQLKAFGYLHMFGLLLVCVGQITRSMAMYTAGNNFTHLIATEKQSTHCLITHGIYKYFRHPSYVGWFYWSIGTQLLLCNPICFIAFALASWNFFKARIPLSFFFFILCICICISCMINVTPIGIPFLEQSIQEDLKKQTTTQQQQ</sequence>
<evidence type="ECO:0000256" key="8">
    <source>
        <dbReference type="ARBA" id="ARBA00022989"/>
    </source>
</evidence>
<keyword evidence="4 10" id="KW-0489">Methyltransferase</keyword>
<keyword evidence="5 11" id="KW-0808">Transferase</keyword>
<evidence type="ECO:0000256" key="9">
    <source>
        <dbReference type="ARBA" id="ARBA00023136"/>
    </source>
</evidence>
<feature type="non-terminal residue" evidence="11">
    <location>
        <position position="1"/>
    </location>
</feature>
<dbReference type="PANTHER" id="PTHR12714">
    <property type="entry name" value="PROTEIN-S ISOPRENYLCYSTEINE O-METHYLTRANSFERASE"/>
    <property type="match status" value="1"/>
</dbReference>
<comment type="caution">
    <text evidence="11">The sequence shown here is derived from an EMBL/GenBank/DDBJ whole genome shotgun (WGS) entry which is preliminary data.</text>
</comment>